<evidence type="ECO:0000259" key="5">
    <source>
        <dbReference type="PROSITE" id="PS51900"/>
    </source>
</evidence>
<keyword evidence="2 3" id="KW-0238">DNA-binding</keyword>
<evidence type="ECO:0000313" key="7">
    <source>
        <dbReference type="Proteomes" id="UP000260759"/>
    </source>
</evidence>
<keyword evidence="4" id="KW-0812">Transmembrane</keyword>
<dbReference type="Gene3D" id="1.10.150.130">
    <property type="match status" value="1"/>
</dbReference>
<gene>
    <name evidence="6" type="ORF">DXB37_21310</name>
</gene>
<dbReference type="GO" id="GO:0003677">
    <property type="term" value="F:DNA binding"/>
    <property type="evidence" value="ECO:0007669"/>
    <property type="project" value="UniProtKB-UniRule"/>
</dbReference>
<keyword evidence="4" id="KW-0472">Membrane</keyword>
<dbReference type="InterPro" id="IPR025269">
    <property type="entry name" value="SAM-like_dom"/>
</dbReference>
<dbReference type="InterPro" id="IPR044068">
    <property type="entry name" value="CB"/>
</dbReference>
<feature type="transmembrane region" description="Helical" evidence="4">
    <location>
        <begin position="146"/>
        <end position="165"/>
    </location>
</feature>
<dbReference type="RefSeq" id="WP_182420086.1">
    <property type="nucleotide sequence ID" value="NZ_QSVA01000039.1"/>
</dbReference>
<accession>A0A3E5EFE1</accession>
<dbReference type="InterPro" id="IPR011010">
    <property type="entry name" value="DNA_brk_join_enz"/>
</dbReference>
<evidence type="ECO:0000256" key="4">
    <source>
        <dbReference type="SAM" id="Phobius"/>
    </source>
</evidence>
<evidence type="ECO:0000256" key="1">
    <source>
        <dbReference type="ARBA" id="ARBA00022908"/>
    </source>
</evidence>
<evidence type="ECO:0000256" key="2">
    <source>
        <dbReference type="ARBA" id="ARBA00023125"/>
    </source>
</evidence>
<evidence type="ECO:0000256" key="3">
    <source>
        <dbReference type="PROSITE-ProRule" id="PRU01248"/>
    </source>
</evidence>
<dbReference type="Pfam" id="PF13102">
    <property type="entry name" value="Phage_int_SAM_5"/>
    <property type="match status" value="1"/>
</dbReference>
<sequence length="190" mass="22207">MSRNEITLQEMFSSVIGELRESGRWGTAHIYQSTVNAFSAFTKWQPMSMCKLSPTVLKRFENFLRQRNCSWNTVSTYIKAIRSVYNQAVDRKLVRYVPRLFEHVYTGTRADRKKALEAFDIGSLVRETEMSLQTDNSPNTRQKTKIFFVLMFMLRGIPFVDLAYLHKRDLQGNTLSYRRRKTGRALTVSL</sequence>
<evidence type="ECO:0000313" key="6">
    <source>
        <dbReference type="EMBL" id="RGN87669.1"/>
    </source>
</evidence>
<dbReference type="AlphaFoldDB" id="A0A3E5EFE1"/>
<feature type="domain" description="Core-binding (CB)" evidence="5">
    <location>
        <begin position="6"/>
        <end position="89"/>
    </location>
</feature>
<dbReference type="Proteomes" id="UP000260759">
    <property type="component" value="Unassembled WGS sequence"/>
</dbReference>
<dbReference type="EMBL" id="QSVA01000039">
    <property type="protein sequence ID" value="RGN87669.1"/>
    <property type="molecule type" value="Genomic_DNA"/>
</dbReference>
<organism evidence="6 7">
    <name type="scientific">Bacteroides uniformis</name>
    <dbReference type="NCBI Taxonomy" id="820"/>
    <lineage>
        <taxon>Bacteria</taxon>
        <taxon>Pseudomonadati</taxon>
        <taxon>Bacteroidota</taxon>
        <taxon>Bacteroidia</taxon>
        <taxon>Bacteroidales</taxon>
        <taxon>Bacteroidaceae</taxon>
        <taxon>Bacteroides</taxon>
    </lineage>
</organism>
<protein>
    <submittedName>
        <fullName evidence="6">Site-specific integrase</fullName>
    </submittedName>
</protein>
<feature type="non-terminal residue" evidence="6">
    <location>
        <position position="190"/>
    </location>
</feature>
<dbReference type="PROSITE" id="PS51900">
    <property type="entry name" value="CB"/>
    <property type="match status" value="1"/>
</dbReference>
<keyword evidence="1" id="KW-0229">DNA integration</keyword>
<keyword evidence="4" id="KW-1133">Transmembrane helix</keyword>
<reference evidence="6 7" key="1">
    <citation type="submission" date="2018-08" db="EMBL/GenBank/DDBJ databases">
        <title>A genome reference for cultivated species of the human gut microbiota.</title>
        <authorList>
            <person name="Zou Y."/>
            <person name="Xue W."/>
            <person name="Luo G."/>
        </authorList>
    </citation>
    <scope>NUCLEOTIDE SEQUENCE [LARGE SCALE GENOMIC DNA]</scope>
    <source>
        <strain evidence="6 7">OM03-4</strain>
    </source>
</reference>
<proteinExistence type="predicted"/>
<dbReference type="SUPFAM" id="SSF56349">
    <property type="entry name" value="DNA breaking-rejoining enzymes"/>
    <property type="match status" value="1"/>
</dbReference>
<comment type="caution">
    <text evidence="6">The sequence shown here is derived from an EMBL/GenBank/DDBJ whole genome shotgun (WGS) entry which is preliminary data.</text>
</comment>
<dbReference type="GO" id="GO:0015074">
    <property type="term" value="P:DNA integration"/>
    <property type="evidence" value="ECO:0007669"/>
    <property type="project" value="UniProtKB-KW"/>
</dbReference>
<name>A0A3E5EFE1_BACUN</name>
<dbReference type="InterPro" id="IPR010998">
    <property type="entry name" value="Integrase_recombinase_N"/>
</dbReference>